<dbReference type="HOGENOM" id="CLU_155849_0_0_5"/>
<organism evidence="1 2">
    <name type="scientific">Bradyrhizobium oligotrophicum S58</name>
    <dbReference type="NCBI Taxonomy" id="1245469"/>
    <lineage>
        <taxon>Bacteria</taxon>
        <taxon>Pseudomonadati</taxon>
        <taxon>Pseudomonadota</taxon>
        <taxon>Alphaproteobacteria</taxon>
        <taxon>Hyphomicrobiales</taxon>
        <taxon>Nitrobacteraceae</taxon>
        <taxon>Bradyrhizobium</taxon>
    </lineage>
</organism>
<protein>
    <submittedName>
        <fullName evidence="1">Uncharacterized protein</fullName>
    </submittedName>
</protein>
<dbReference type="KEGG" id="aol:S58_43300"/>
<evidence type="ECO:0000313" key="2">
    <source>
        <dbReference type="Proteomes" id="UP000011841"/>
    </source>
</evidence>
<accession>M4ZVE7</accession>
<evidence type="ECO:0000313" key="1">
    <source>
        <dbReference type="EMBL" id="BAM90315.1"/>
    </source>
</evidence>
<dbReference type="PATRIC" id="fig|1245469.3.peg.4432"/>
<sequence length="146" mass="15998">MSLTGTEFPHLARDDAREATMRKPNVLAIGLDPRFADYSAMPQLTAELVRAYIEAEINRLRDAGFEVDTCLLTPDATAESDVEAALRSKSFACVVIGAGLREPSEHLLLFEKVLNLAHRLAPDACIAFNSTPADTAEAVQRWIVSR</sequence>
<dbReference type="STRING" id="1245469.S58_43300"/>
<gene>
    <name evidence="1" type="ORF">S58_43300</name>
</gene>
<proteinExistence type="predicted"/>
<dbReference type="Proteomes" id="UP000011841">
    <property type="component" value="Chromosome"/>
</dbReference>
<name>M4ZVE7_9BRAD</name>
<keyword evidence="2" id="KW-1185">Reference proteome</keyword>
<dbReference type="AlphaFoldDB" id="M4ZVE7"/>
<dbReference type="eggNOG" id="ENOG5031R5T">
    <property type="taxonomic scope" value="Bacteria"/>
</dbReference>
<reference evidence="1 2" key="1">
    <citation type="journal article" date="2013" name="Appl. Environ. Microbiol.">
        <title>Genome analysis suggests that the soil oligotrophic bacterium Agromonas oligotrophica (Bradyrhizobium oligotrophicum) is a nitrogen-fixing symbiont of Aeschynomene indica.</title>
        <authorList>
            <person name="Okubo T."/>
            <person name="Fukushima S."/>
            <person name="Itakura M."/>
            <person name="Oshima K."/>
            <person name="Longtonglang A."/>
            <person name="Teaumroong N."/>
            <person name="Mitsui H."/>
            <person name="Hattori M."/>
            <person name="Hattori R."/>
            <person name="Hattori T."/>
            <person name="Minamisawa K."/>
        </authorList>
    </citation>
    <scope>NUCLEOTIDE SEQUENCE [LARGE SCALE GENOMIC DNA]</scope>
    <source>
        <strain evidence="1 2">S58</strain>
    </source>
</reference>
<dbReference type="EMBL" id="AP012603">
    <property type="protein sequence ID" value="BAM90315.1"/>
    <property type="molecule type" value="Genomic_DNA"/>
</dbReference>